<evidence type="ECO:0000256" key="1">
    <source>
        <dbReference type="SAM" id="Coils"/>
    </source>
</evidence>
<dbReference type="RefSeq" id="XP_811106.1">
    <property type="nucleotide sequence ID" value="XM_806013.1"/>
</dbReference>
<dbReference type="SMR" id="Q4D9Q0"/>
<protein>
    <submittedName>
        <fullName evidence="3">Uncharacterized protein</fullName>
    </submittedName>
</protein>
<comment type="caution">
    <text evidence="3">The sequence shown here is derived from an EMBL/GenBank/DDBJ whole genome shotgun (WGS) entry which is preliminary data.</text>
</comment>
<keyword evidence="2" id="KW-0812">Transmembrane</keyword>
<dbReference type="Proteomes" id="UP000002296">
    <property type="component" value="Unassembled WGS sequence"/>
</dbReference>
<accession>Q4D9Q0</accession>
<feature type="transmembrane region" description="Helical" evidence="2">
    <location>
        <begin position="17"/>
        <end position="39"/>
    </location>
</feature>
<reference evidence="3 4" key="1">
    <citation type="journal article" date="2005" name="Science">
        <title>The genome sequence of Trypanosoma cruzi, etiologic agent of Chagas disease.</title>
        <authorList>
            <person name="El-Sayed N.M."/>
            <person name="Myler P.J."/>
            <person name="Bartholomeu D.C."/>
            <person name="Nilsson D."/>
            <person name="Aggarwal G."/>
            <person name="Tran A.N."/>
            <person name="Ghedin E."/>
            <person name="Worthey E.A."/>
            <person name="Delcher A.L."/>
            <person name="Blandin G."/>
            <person name="Westenberger S.J."/>
            <person name="Caler E."/>
            <person name="Cerqueira G.C."/>
            <person name="Branche C."/>
            <person name="Haas B."/>
            <person name="Anupama A."/>
            <person name="Arner E."/>
            <person name="Aslund L."/>
            <person name="Attipoe P."/>
            <person name="Bontempi E."/>
            <person name="Bringaud F."/>
            <person name="Burton P."/>
            <person name="Cadag E."/>
            <person name="Campbell D.A."/>
            <person name="Carrington M."/>
            <person name="Crabtree J."/>
            <person name="Darban H."/>
            <person name="da Silveira J.F."/>
            <person name="de Jong P."/>
            <person name="Edwards K."/>
            <person name="Englund P.T."/>
            <person name="Fazelina G."/>
            <person name="Feldblyum T."/>
            <person name="Ferella M."/>
            <person name="Frasch A.C."/>
            <person name="Gull K."/>
            <person name="Horn D."/>
            <person name="Hou L."/>
            <person name="Huang Y."/>
            <person name="Kindlund E."/>
            <person name="Klingbeil M."/>
            <person name="Kluge S."/>
            <person name="Koo H."/>
            <person name="Lacerda D."/>
            <person name="Levin M.J."/>
            <person name="Lorenzi H."/>
            <person name="Louie T."/>
            <person name="Machado C.R."/>
            <person name="McCulloch R."/>
            <person name="McKenna A."/>
            <person name="Mizuno Y."/>
            <person name="Mottram J.C."/>
            <person name="Nelson S."/>
            <person name="Ochaya S."/>
            <person name="Osoegawa K."/>
            <person name="Pai G."/>
            <person name="Parsons M."/>
            <person name="Pentony M."/>
            <person name="Pettersson U."/>
            <person name="Pop M."/>
            <person name="Ramirez J.L."/>
            <person name="Rinta J."/>
            <person name="Robertson L."/>
            <person name="Salzberg S.L."/>
            <person name="Sanchez D.O."/>
            <person name="Seyler A."/>
            <person name="Sharma R."/>
            <person name="Shetty J."/>
            <person name="Simpson A.J."/>
            <person name="Sisk E."/>
            <person name="Tammi M.T."/>
            <person name="Tarleton R."/>
            <person name="Teixeira S."/>
            <person name="Van Aken S."/>
            <person name="Vogt C."/>
            <person name="Ward P.N."/>
            <person name="Wickstead B."/>
            <person name="Wortman J."/>
            <person name="White O."/>
            <person name="Fraser C.M."/>
            <person name="Stuart K.D."/>
            <person name="Andersson B."/>
        </authorList>
    </citation>
    <scope>NUCLEOTIDE SEQUENCE [LARGE SCALE GENOMIC DNA]</scope>
    <source>
        <strain evidence="3 4">CL Brener</strain>
    </source>
</reference>
<dbReference type="InParanoid" id="Q4D9Q0"/>
<proteinExistence type="predicted"/>
<dbReference type="OMA" id="EREPHYW"/>
<dbReference type="GeneID" id="3542019"/>
<keyword evidence="1" id="KW-0175">Coiled coil</keyword>
<keyword evidence="4" id="KW-1185">Reference proteome</keyword>
<keyword evidence="2" id="KW-1133">Transmembrane helix</keyword>
<feature type="coiled-coil region" evidence="1">
    <location>
        <begin position="108"/>
        <end position="166"/>
    </location>
</feature>
<feature type="coiled-coil region" evidence="1">
    <location>
        <begin position="199"/>
        <end position="240"/>
    </location>
</feature>
<dbReference type="eggNOG" id="ENOG502S33W">
    <property type="taxonomic scope" value="Eukaryota"/>
</dbReference>
<evidence type="ECO:0000313" key="3">
    <source>
        <dbReference type="EMBL" id="EAN89255.1"/>
    </source>
</evidence>
<dbReference type="EMBL" id="AAHK01000768">
    <property type="protein sequence ID" value="EAN89255.1"/>
    <property type="molecule type" value="Genomic_DNA"/>
</dbReference>
<gene>
    <name evidence="3" type="ORF">Tc00.1047053511395.70</name>
</gene>
<organism evidence="3 4">
    <name type="scientific">Trypanosoma cruzi (strain CL Brener)</name>
    <dbReference type="NCBI Taxonomy" id="353153"/>
    <lineage>
        <taxon>Eukaryota</taxon>
        <taxon>Discoba</taxon>
        <taxon>Euglenozoa</taxon>
        <taxon>Kinetoplastea</taxon>
        <taxon>Metakinetoplastina</taxon>
        <taxon>Trypanosomatida</taxon>
        <taxon>Trypanosomatidae</taxon>
        <taxon>Trypanosoma</taxon>
        <taxon>Schizotrypanum</taxon>
    </lineage>
</organism>
<dbReference type="AlphaFoldDB" id="Q4D9Q0"/>
<evidence type="ECO:0000256" key="2">
    <source>
        <dbReference type="SAM" id="Phobius"/>
    </source>
</evidence>
<evidence type="ECO:0000313" key="4">
    <source>
        <dbReference type="Proteomes" id="UP000002296"/>
    </source>
</evidence>
<name>Q4D9Q0_TRYCC</name>
<dbReference type="STRING" id="353153.Q4D9Q0"/>
<dbReference type="PaxDb" id="353153-Q4D9Q0"/>
<dbReference type="KEGG" id="tcr:511395.70"/>
<sequence length="284" mass="33176">MPISFVFVPSDACTKSVFFFFLCVCVCFSLPVIDFRYWWLWCVCCGADAARMRLCAASLLESLFYFPPSHFIERSALEFSVFGEMTDFAAFREFQARSSIIAERERAVDLRRKLLQELTQNVQQLTEECKRRDEQLQQERLRFAQRKAAQDEKVNAKEAQGQAQRERVAALDVEETRLRTAIAEREEEMQRVHEELAQRQSLTSKLREAKEGLTNLKCQLEEWDAKVMKLETRIAKMEMVVEKRHNVIAERLPKYDMPRIEADRGNNLEETAGESILLIDEFNP</sequence>
<keyword evidence="2" id="KW-0472">Membrane</keyword>